<dbReference type="InterPro" id="IPR029044">
    <property type="entry name" value="Nucleotide-diphossugar_trans"/>
</dbReference>
<evidence type="ECO:0000259" key="6">
    <source>
        <dbReference type="Pfam" id="PF00483"/>
    </source>
</evidence>
<feature type="domain" description="Nucleotidyl transferase" evidence="6">
    <location>
        <begin position="2"/>
        <end position="230"/>
    </location>
</feature>
<gene>
    <name evidence="8" type="ORF">D5R95_08960</name>
</gene>
<dbReference type="Pfam" id="PF00483">
    <property type="entry name" value="NTP_transferase"/>
    <property type="match status" value="1"/>
</dbReference>
<name>A0A3R7VUA0_9EURY</name>
<comment type="caution">
    <text evidence="8">The sequence shown here is derived from an EMBL/GenBank/DDBJ whole genome shotgun (WGS) entry which is preliminary data.</text>
</comment>
<evidence type="ECO:0000256" key="2">
    <source>
        <dbReference type="ARBA" id="ARBA00013414"/>
    </source>
</evidence>
<keyword evidence="3" id="KW-0963">Cytoplasm</keyword>
<dbReference type="InterPro" id="IPR050486">
    <property type="entry name" value="Mannose-1P_guanyltransferase"/>
</dbReference>
<accession>A0A3R7VUA0</accession>
<comment type="subcellular location">
    <subcellularLocation>
        <location evidence="1">Cytoplasm</location>
        <location evidence="1">Cytosol</location>
    </subcellularLocation>
</comment>
<keyword evidence="4" id="KW-0396">Initiation factor</keyword>
<dbReference type="SUPFAM" id="SSF53448">
    <property type="entry name" value="Nucleotide-diphospho-sugar transferases"/>
    <property type="match status" value="1"/>
</dbReference>
<dbReference type="Proteomes" id="UP000284763">
    <property type="component" value="Unassembled WGS sequence"/>
</dbReference>
<evidence type="ECO:0000313" key="8">
    <source>
        <dbReference type="EMBL" id="RQD80184.1"/>
    </source>
</evidence>
<dbReference type="SUPFAM" id="SSF51161">
    <property type="entry name" value="Trimeric LpxA-like enzymes"/>
    <property type="match status" value="2"/>
</dbReference>
<sequence>MKACIMCGGAGTRLRPLTFGRPKPNIPILNKPSVAHLVEHLEKEGFNDIVITVGYMAEKIEEYLGDGRMFGVHIDYVYEDKKLGTAGSVKNAEKYLSDEPFIVLGGDHVLNLDLREMYRFHKINDGIVTIGLLSIDDPREFGIADMDVNNRIKRFLEKPGPGEIFSNLASTGIYMCDPEIFEWIPSGKRYDFAKDVFPDILGKGKFINGMLVRGQWTDVGNPAAYRQAQRWMLEGLPETQIEGSFRATKSRINGPLKIGNNVSVGYNSALVGPLVIGENTVIGDNVLIGPYTTIGSNCNIMNNSRILSSYIFNHIKIGNNCNLSGSIIDNNTNIGDNCSIENGTVIGPNVLIGQGSTIHSEIKVWPDVTIEENMNVKEDIINMDYETSQDGS</sequence>
<dbReference type="Gene3D" id="2.160.10.10">
    <property type="entry name" value="Hexapeptide repeat proteins"/>
    <property type="match status" value="2"/>
</dbReference>
<feature type="domain" description="EIF2B subunit epsilon/gamma LbH" evidence="7">
    <location>
        <begin position="260"/>
        <end position="358"/>
    </location>
</feature>
<evidence type="ECO:0000256" key="4">
    <source>
        <dbReference type="ARBA" id="ARBA00022540"/>
    </source>
</evidence>
<proteinExistence type="predicted"/>
<dbReference type="InterPro" id="IPR056764">
    <property type="entry name" value="LbH_EIF2B3/5"/>
</dbReference>
<keyword evidence="5" id="KW-0648">Protein biosynthesis</keyword>
<dbReference type="Pfam" id="PF25084">
    <property type="entry name" value="LbH_EIF2B"/>
    <property type="match status" value="1"/>
</dbReference>
<protein>
    <recommendedName>
        <fullName evidence="2">Bifunctional protein GlmU</fullName>
    </recommendedName>
</protein>
<dbReference type="CDD" id="cd03356">
    <property type="entry name" value="LbH_G1P_AT_C_like"/>
    <property type="match status" value="1"/>
</dbReference>
<evidence type="ECO:0000313" key="9">
    <source>
        <dbReference type="Proteomes" id="UP000284763"/>
    </source>
</evidence>
<dbReference type="InterPro" id="IPR011004">
    <property type="entry name" value="Trimer_LpxA-like_sf"/>
</dbReference>
<evidence type="ECO:0000259" key="7">
    <source>
        <dbReference type="Pfam" id="PF25084"/>
    </source>
</evidence>
<organism evidence="8 9">
    <name type="scientific">Methanosalsum natronophilum</name>
    <dbReference type="NCBI Taxonomy" id="768733"/>
    <lineage>
        <taxon>Archaea</taxon>
        <taxon>Methanobacteriati</taxon>
        <taxon>Methanobacteriota</taxon>
        <taxon>Stenosarchaea group</taxon>
        <taxon>Methanomicrobia</taxon>
        <taxon>Methanosarcinales</taxon>
        <taxon>Methanosarcinaceae</taxon>
        <taxon>Methanosalsum</taxon>
    </lineage>
</organism>
<reference evidence="8 9" key="1">
    <citation type="submission" date="2018-08" db="EMBL/GenBank/DDBJ databases">
        <title>The metabolism and importance of syntrophic acetate oxidation coupled to methane or sulfide production in haloalkaline environments.</title>
        <authorList>
            <person name="Timmers P.H.A."/>
            <person name="Vavourakis C.D."/>
            <person name="Sorokin D.Y."/>
            <person name="Sinninghe Damste J.S."/>
            <person name="Muyzer G."/>
            <person name="Stams A.J.M."/>
            <person name="Plugge C.M."/>
        </authorList>
    </citation>
    <scope>NUCLEOTIDE SEQUENCE [LARGE SCALE GENOMIC DNA]</scope>
    <source>
        <strain evidence="8">MSAO_Arc3</strain>
    </source>
</reference>
<dbReference type="PANTHER" id="PTHR22572">
    <property type="entry name" value="SUGAR-1-PHOSPHATE GUANYL TRANSFERASE"/>
    <property type="match status" value="1"/>
</dbReference>
<evidence type="ECO:0000256" key="3">
    <source>
        <dbReference type="ARBA" id="ARBA00022490"/>
    </source>
</evidence>
<evidence type="ECO:0000256" key="1">
    <source>
        <dbReference type="ARBA" id="ARBA00004514"/>
    </source>
</evidence>
<dbReference type="RefSeq" id="WP_259133382.1">
    <property type="nucleotide sequence ID" value="NZ_JANUCS010000002.1"/>
</dbReference>
<evidence type="ECO:0000256" key="5">
    <source>
        <dbReference type="ARBA" id="ARBA00022917"/>
    </source>
</evidence>
<dbReference type="Gene3D" id="3.90.550.10">
    <property type="entry name" value="Spore Coat Polysaccharide Biosynthesis Protein SpsA, Chain A"/>
    <property type="match status" value="1"/>
</dbReference>
<dbReference type="CDD" id="cd04181">
    <property type="entry name" value="NTP_transferase"/>
    <property type="match status" value="1"/>
</dbReference>
<dbReference type="InterPro" id="IPR005835">
    <property type="entry name" value="NTP_transferase_dom"/>
</dbReference>
<dbReference type="EMBL" id="QZAB01000574">
    <property type="protein sequence ID" value="RQD80184.1"/>
    <property type="molecule type" value="Genomic_DNA"/>
</dbReference>
<dbReference type="AlphaFoldDB" id="A0A3R7VUA0"/>